<evidence type="ECO:0000256" key="1">
    <source>
        <dbReference type="SAM" id="MobiDB-lite"/>
    </source>
</evidence>
<protein>
    <submittedName>
        <fullName evidence="2">Uncharacterized protein</fullName>
    </submittedName>
</protein>
<organism evidence="2 3">
    <name type="scientific">Didymella glomerata</name>
    <dbReference type="NCBI Taxonomy" id="749621"/>
    <lineage>
        <taxon>Eukaryota</taxon>
        <taxon>Fungi</taxon>
        <taxon>Dikarya</taxon>
        <taxon>Ascomycota</taxon>
        <taxon>Pezizomycotina</taxon>
        <taxon>Dothideomycetes</taxon>
        <taxon>Pleosporomycetidae</taxon>
        <taxon>Pleosporales</taxon>
        <taxon>Pleosporineae</taxon>
        <taxon>Didymellaceae</taxon>
        <taxon>Didymella</taxon>
    </lineage>
</organism>
<dbReference type="InterPro" id="IPR038883">
    <property type="entry name" value="AN11006-like"/>
</dbReference>
<dbReference type="PANTHER" id="PTHR42085:SF2">
    <property type="entry name" value="F-BOX DOMAIN-CONTAINING PROTEIN"/>
    <property type="match status" value="1"/>
</dbReference>
<gene>
    <name evidence="2" type="ORF">N0V87_006480</name>
</gene>
<dbReference type="Proteomes" id="UP001140562">
    <property type="component" value="Unassembled WGS sequence"/>
</dbReference>
<proteinExistence type="predicted"/>
<reference evidence="2" key="1">
    <citation type="submission" date="2022-10" db="EMBL/GenBank/DDBJ databases">
        <title>Tapping the CABI collections for fungal endophytes: first genome assemblies for Collariella, Neodidymelliopsis, Ascochyta clinopodiicola, Didymella pomorum, Didymosphaeria variabile, Neocosmospora piperis and Neocucurbitaria cava.</title>
        <authorList>
            <person name="Hill R."/>
        </authorList>
    </citation>
    <scope>NUCLEOTIDE SEQUENCE</scope>
    <source>
        <strain evidence="2">IMI 360193</strain>
    </source>
</reference>
<dbReference type="OrthoDB" id="62952at2759"/>
<keyword evidence="3" id="KW-1185">Reference proteome</keyword>
<name>A0A9W8WX30_9PLEO</name>
<feature type="region of interest" description="Disordered" evidence="1">
    <location>
        <begin position="14"/>
        <end position="35"/>
    </location>
</feature>
<evidence type="ECO:0000313" key="3">
    <source>
        <dbReference type="Proteomes" id="UP001140562"/>
    </source>
</evidence>
<dbReference type="EMBL" id="JAPEUV010000068">
    <property type="protein sequence ID" value="KAJ4334987.1"/>
    <property type="molecule type" value="Genomic_DNA"/>
</dbReference>
<comment type="caution">
    <text evidence="2">The sequence shown here is derived from an EMBL/GenBank/DDBJ whole genome shotgun (WGS) entry which is preliminary data.</text>
</comment>
<dbReference type="AlphaFoldDB" id="A0A9W8WX30"/>
<evidence type="ECO:0000313" key="2">
    <source>
        <dbReference type="EMBL" id="KAJ4334987.1"/>
    </source>
</evidence>
<dbReference type="PANTHER" id="PTHR42085">
    <property type="entry name" value="F-BOX DOMAIN-CONTAINING PROTEIN"/>
    <property type="match status" value="1"/>
</dbReference>
<accession>A0A9W8WX30</accession>
<feature type="compositionally biased region" description="Low complexity" evidence="1">
    <location>
        <begin position="20"/>
        <end position="31"/>
    </location>
</feature>
<sequence>MTASKLIKKLFKRGDKKNAEASSTSTATAPSISPPHAPMMATILQTLLPQNASRLLSLPGEIRNKIYDFAIYPSLPTMSLHRAPETVLALPIFAICHQMRSEAISKLCSSKHFSLSGLRTVNAFFEMIGDGVRDLRYVTIRSEADWRSGSGAMAVERVALLDHLELATSLRSLQLIVGGFPFAFEDQYHMEHALSVGAQFLYAVRSVADHERAGIEEERVMRERFLALCDQIGALQAVRFLKEKLEKEHEDRVEKVFRLGKVVSLEGKLEGVMLPLRMPEHLKKTEEDPSRT</sequence>